<dbReference type="Pfam" id="PF00961">
    <property type="entry name" value="LAGLIDADG_1"/>
    <property type="match status" value="1"/>
</dbReference>
<dbReference type="InterPro" id="IPR027434">
    <property type="entry name" value="Homing_endonucl"/>
</dbReference>
<keyword evidence="2" id="KW-0496">Mitochondrion</keyword>
<dbReference type="InterPro" id="IPR004860">
    <property type="entry name" value="LAGLIDADG_dom"/>
</dbReference>
<gene>
    <name evidence="2" type="primary">orf198</name>
</gene>
<protein>
    <recommendedName>
        <fullName evidence="1">Homing endonuclease LAGLIDADG domain-containing protein</fullName>
    </recommendedName>
</protein>
<dbReference type="RefSeq" id="YP_009558599.1">
    <property type="nucleotide sequence ID" value="NC_040967.1"/>
</dbReference>
<feature type="domain" description="Homing endonuclease LAGLIDADG" evidence="1">
    <location>
        <begin position="59"/>
        <end position="161"/>
    </location>
</feature>
<name>A0A3T0QAI6_9FUNG</name>
<sequence length="198" mass="23272">MVQNLEGVLKVISLINGKMRTPKINALHKMIDWLNKYKLKDPIKKLPLDDSLIEDNAWLSGLIDSDGYFAIKGFTSKSHIALQFYLAQRKYDKSGESFEPILQKIAEFLKTSLKLRSIRGYLQLNITTSNKKSNQILIDYLTKYPLFTSKYLNYIDWKYAYELYSQKKHPIIYKEISGIKINMNNNRKKLNRDHLKNF</sequence>
<dbReference type="EMBL" id="MK049352">
    <property type="protein sequence ID" value="AZZ06699.1"/>
    <property type="molecule type" value="Genomic_DNA"/>
</dbReference>
<dbReference type="SUPFAM" id="SSF55608">
    <property type="entry name" value="Homing endonucleases"/>
    <property type="match status" value="1"/>
</dbReference>
<organism evidence="2">
    <name type="scientific">Capillidium heterosporum</name>
    <dbReference type="NCBI Taxonomy" id="1167838"/>
    <lineage>
        <taxon>Eukaryota</taxon>
        <taxon>Fungi</taxon>
        <taxon>Fungi incertae sedis</taxon>
        <taxon>Zoopagomycota</taxon>
        <taxon>Entomophthoromycotina</taxon>
        <taxon>Entomophthoromycetes</taxon>
        <taxon>Entomophthorales</taxon>
        <taxon>Ancylistaceae</taxon>
        <taxon>Capillidium</taxon>
    </lineage>
</organism>
<accession>A0A3T0QAI6</accession>
<proteinExistence type="predicted"/>
<dbReference type="Gene3D" id="3.10.28.10">
    <property type="entry name" value="Homing endonucleases"/>
    <property type="match status" value="1"/>
</dbReference>
<dbReference type="PANTHER" id="PTHR36181">
    <property type="entry name" value="INTRON-ENCODED ENDONUCLEASE AI3-RELATED"/>
    <property type="match status" value="1"/>
</dbReference>
<dbReference type="AlphaFoldDB" id="A0A3T0QAI6"/>
<dbReference type="InterPro" id="IPR051289">
    <property type="entry name" value="LAGLIDADG_Endonuclease"/>
</dbReference>
<reference evidence="2" key="1">
    <citation type="journal article" date="2018" name="Appl. Microbiol. Biotechnol.">
        <title>Mitochondrial genome of the entomophthoroid fungus Conidiobolus heterosporus provides insights into evolution of basal fungi.</title>
        <authorList>
            <person name="Nie Y."/>
            <person name="Wang L."/>
            <person name="Cai Y."/>
            <person name="Tao W."/>
            <person name="Zhang Y.J."/>
            <person name="Huang B."/>
        </authorList>
    </citation>
    <scope>NUCLEOTIDE SEQUENCE</scope>
    <source>
        <strain evidence="2">RCEF6331</strain>
    </source>
</reference>
<dbReference type="GO" id="GO:0005739">
    <property type="term" value="C:mitochondrion"/>
    <property type="evidence" value="ECO:0007669"/>
    <property type="project" value="UniProtKB-ARBA"/>
</dbReference>
<dbReference type="GeneID" id="39116687"/>
<geneLocation type="mitochondrion" evidence="2"/>
<evidence type="ECO:0000313" key="2">
    <source>
        <dbReference type="EMBL" id="AZZ06699.1"/>
    </source>
</evidence>
<evidence type="ECO:0000259" key="1">
    <source>
        <dbReference type="Pfam" id="PF00961"/>
    </source>
</evidence>
<dbReference type="PANTHER" id="PTHR36181:SF3">
    <property type="entry name" value="INTRON-ENCODED DNA ENDONUCLEASE AI5 BETA"/>
    <property type="match status" value="1"/>
</dbReference>
<dbReference type="GO" id="GO:0004519">
    <property type="term" value="F:endonuclease activity"/>
    <property type="evidence" value="ECO:0007669"/>
    <property type="project" value="InterPro"/>
</dbReference>